<dbReference type="HAMAP" id="MF_00102">
    <property type="entry name" value="DapB"/>
    <property type="match status" value="1"/>
</dbReference>
<feature type="binding site" evidence="13">
    <location>
        <begin position="97"/>
        <end position="99"/>
    </location>
    <ligand>
        <name>NAD(+)</name>
        <dbReference type="ChEBI" id="CHEBI:57540"/>
    </ligand>
</feature>
<dbReference type="GO" id="GO:0051287">
    <property type="term" value="F:NAD binding"/>
    <property type="evidence" value="ECO:0007669"/>
    <property type="project" value="UniProtKB-UniRule"/>
</dbReference>
<dbReference type="GO" id="GO:0050661">
    <property type="term" value="F:NADP binding"/>
    <property type="evidence" value="ECO:0007669"/>
    <property type="project" value="UniProtKB-UniRule"/>
</dbReference>
<keyword evidence="6 13" id="KW-0560">Oxidoreductase</keyword>
<feature type="binding site" evidence="13">
    <location>
        <begin position="7"/>
        <end position="12"/>
    </location>
    <ligand>
        <name>NAD(+)</name>
        <dbReference type="ChEBI" id="CHEBI:57540"/>
    </ligand>
</feature>
<keyword evidence="2 13" id="KW-0963">Cytoplasm</keyword>
<keyword evidence="8 13" id="KW-0457">Lysine biosynthesis</keyword>
<evidence type="ECO:0000256" key="6">
    <source>
        <dbReference type="ARBA" id="ARBA00023002"/>
    </source>
</evidence>
<dbReference type="EC" id="1.17.1.8" evidence="10 13"/>
<comment type="pathway">
    <text evidence="9 13">Amino-acid biosynthesis; L-lysine biosynthesis via DAP pathway; (S)-tetrahydrodipicolinate from L-aspartate: step 4/4.</text>
</comment>
<dbReference type="InterPro" id="IPR000846">
    <property type="entry name" value="DapB_N"/>
</dbReference>
<feature type="domain" description="Dihydrodipicolinate reductase C-terminal" evidence="15">
    <location>
        <begin position="127"/>
        <end position="263"/>
    </location>
</feature>
<evidence type="ECO:0000256" key="1">
    <source>
        <dbReference type="ARBA" id="ARBA00006642"/>
    </source>
</evidence>
<evidence type="ECO:0000259" key="15">
    <source>
        <dbReference type="Pfam" id="PF05173"/>
    </source>
</evidence>
<protein>
    <recommendedName>
        <fullName evidence="10 13">4-hydroxy-tetrahydrodipicolinate reductase</fullName>
        <shortName evidence="13">HTPA reductase</shortName>
        <ecNumber evidence="10 13">1.17.1.8</ecNumber>
    </recommendedName>
</protein>
<dbReference type="PIRSF" id="PIRSF000161">
    <property type="entry name" value="DHPR"/>
    <property type="match status" value="1"/>
</dbReference>
<dbReference type="InterPro" id="IPR022664">
    <property type="entry name" value="DapB_N_CS"/>
</dbReference>
<evidence type="ECO:0000256" key="5">
    <source>
        <dbReference type="ARBA" id="ARBA00022915"/>
    </source>
</evidence>
<keyword evidence="4 13" id="KW-0521">NADP</keyword>
<feature type="binding site" evidence="13">
    <location>
        <position position="155"/>
    </location>
    <ligand>
        <name>(S)-2,3,4,5-tetrahydrodipicolinate</name>
        <dbReference type="ChEBI" id="CHEBI:16845"/>
    </ligand>
</feature>
<feature type="binding site" evidence="13">
    <location>
        <begin position="164"/>
        <end position="165"/>
    </location>
    <ligand>
        <name>(S)-2,3,4,5-tetrahydrodipicolinate</name>
        <dbReference type="ChEBI" id="CHEBI:16845"/>
    </ligand>
</feature>
<dbReference type="GO" id="GO:0019877">
    <property type="term" value="P:diaminopimelate biosynthetic process"/>
    <property type="evidence" value="ECO:0007669"/>
    <property type="project" value="UniProtKB-UniRule"/>
</dbReference>
<dbReference type="UniPathway" id="UPA00034">
    <property type="reaction ID" value="UER00018"/>
</dbReference>
<dbReference type="CDD" id="cd02274">
    <property type="entry name" value="DHDPR_N"/>
    <property type="match status" value="1"/>
</dbReference>
<evidence type="ECO:0000256" key="9">
    <source>
        <dbReference type="ARBA" id="ARBA00037922"/>
    </source>
</evidence>
<keyword evidence="5 13" id="KW-0220">Diaminopimelate biosynthesis</keyword>
<proteinExistence type="inferred from homology"/>
<sequence>MKIGICGCAGRMGRMLMESVLDTDGSTLSGGSERSGAAALGTDLGTLIGREALGVFATDDIAALFAASDAVIDFTAPAATVAHAALAAEHGKILVVGTTGLTPEDEQALAAAAGRTAIVHAPNYSVGVTLLTALTERAAHILGDDFDIEIVEMHHRHKVDAPSGTALGLGRAAAAGRSVALDQVWCKSRDGHTGARTRGEIGFATLRGGDVVGDHSVIFAAEGERVELTHKASSRVVFARGAVRAALWAKGRAPGLYTMRDVLDL</sequence>
<dbReference type="PANTHER" id="PTHR20836:SF0">
    <property type="entry name" value="4-HYDROXY-TETRAHYDRODIPICOLINATE REDUCTASE 1, CHLOROPLASTIC-RELATED"/>
    <property type="match status" value="1"/>
</dbReference>
<dbReference type="PROSITE" id="PS01298">
    <property type="entry name" value="DAPB"/>
    <property type="match status" value="1"/>
</dbReference>
<evidence type="ECO:0000256" key="10">
    <source>
        <dbReference type="ARBA" id="ARBA00038983"/>
    </source>
</evidence>
<dbReference type="Gene3D" id="3.40.50.720">
    <property type="entry name" value="NAD(P)-binding Rossmann-like Domain"/>
    <property type="match status" value="1"/>
</dbReference>
<evidence type="ECO:0000256" key="4">
    <source>
        <dbReference type="ARBA" id="ARBA00022857"/>
    </source>
</evidence>
<evidence type="ECO:0000256" key="8">
    <source>
        <dbReference type="ARBA" id="ARBA00023154"/>
    </source>
</evidence>
<feature type="active site" description="Proton donor/acceptor" evidence="13">
    <location>
        <position position="154"/>
    </location>
</feature>
<dbReference type="InterPro" id="IPR023940">
    <property type="entry name" value="DHDPR_bac"/>
</dbReference>
<comment type="catalytic activity">
    <reaction evidence="11 13">
        <text>(S)-2,3,4,5-tetrahydrodipicolinate + NADP(+) + H2O = (2S,4S)-4-hydroxy-2,3,4,5-tetrahydrodipicolinate + NADPH + H(+)</text>
        <dbReference type="Rhea" id="RHEA:35331"/>
        <dbReference type="ChEBI" id="CHEBI:15377"/>
        <dbReference type="ChEBI" id="CHEBI:15378"/>
        <dbReference type="ChEBI" id="CHEBI:16845"/>
        <dbReference type="ChEBI" id="CHEBI:57783"/>
        <dbReference type="ChEBI" id="CHEBI:58349"/>
        <dbReference type="ChEBI" id="CHEBI:67139"/>
        <dbReference type="EC" id="1.17.1.8"/>
    </reaction>
</comment>
<evidence type="ECO:0000313" key="16">
    <source>
        <dbReference type="EMBL" id="SEH27706.1"/>
    </source>
</evidence>
<comment type="caution">
    <text evidence="13">Lacks conserved residue(s) required for the propagation of feature annotation.</text>
</comment>
<name>A0A1H6GWY0_MAGFU</name>
<dbReference type="EMBL" id="FNWO01000002">
    <property type="protein sequence ID" value="SEH27706.1"/>
    <property type="molecule type" value="Genomic_DNA"/>
</dbReference>
<accession>A0A1H6GWY0</accession>
<evidence type="ECO:0000256" key="12">
    <source>
        <dbReference type="ARBA" id="ARBA00049396"/>
    </source>
</evidence>
<feature type="active site" description="Proton donor" evidence="13">
    <location>
        <position position="158"/>
    </location>
</feature>
<dbReference type="GO" id="GO:0009089">
    <property type="term" value="P:lysine biosynthetic process via diaminopimelate"/>
    <property type="evidence" value="ECO:0007669"/>
    <property type="project" value="UniProtKB-UniRule"/>
</dbReference>
<evidence type="ECO:0000256" key="3">
    <source>
        <dbReference type="ARBA" id="ARBA00022605"/>
    </source>
</evidence>
<comment type="similarity">
    <text evidence="1 13">Belongs to the DapB family.</text>
</comment>
<dbReference type="InterPro" id="IPR022663">
    <property type="entry name" value="DapB_C"/>
</dbReference>
<dbReference type="GO" id="GO:0008839">
    <property type="term" value="F:4-hydroxy-tetrahydrodipicolinate reductase"/>
    <property type="evidence" value="ECO:0007669"/>
    <property type="project" value="UniProtKB-UniRule"/>
</dbReference>
<dbReference type="OrthoDB" id="9790352at2"/>
<comment type="subcellular location">
    <subcellularLocation>
        <location evidence="13">Cytoplasm</location>
    </subcellularLocation>
</comment>
<comment type="caution">
    <text evidence="13">Was originally thought to be a dihydrodipicolinate reductase (DHDPR), catalyzing the conversion of dihydrodipicolinate to tetrahydrodipicolinate. However, it was shown in E.coli that the substrate of the enzymatic reaction is not dihydrodipicolinate (DHDP) but in fact (2S,4S)-4-hydroxy-2,3,4,5-tetrahydrodipicolinic acid (HTPA), the product released by the DapA-catalyzed reaction.</text>
</comment>
<dbReference type="RefSeq" id="WP_074765367.1">
    <property type="nucleotide sequence ID" value="NZ_FNWO01000002.1"/>
</dbReference>
<feature type="domain" description="Dihydrodipicolinate reductase N-terminal" evidence="14">
    <location>
        <begin position="1"/>
        <end position="124"/>
    </location>
</feature>
<evidence type="ECO:0000256" key="11">
    <source>
        <dbReference type="ARBA" id="ARBA00049080"/>
    </source>
</evidence>
<dbReference type="FunFam" id="3.30.360.10:FF:000004">
    <property type="entry name" value="4-hydroxy-tetrahydrodipicolinate reductase"/>
    <property type="match status" value="1"/>
</dbReference>
<organism evidence="16 17">
    <name type="scientific">Magnetospirillum fulvum</name>
    <name type="common">Rhodospirillum fulvum</name>
    <dbReference type="NCBI Taxonomy" id="1082"/>
    <lineage>
        <taxon>Bacteria</taxon>
        <taxon>Pseudomonadati</taxon>
        <taxon>Pseudomonadota</taxon>
        <taxon>Alphaproteobacteria</taxon>
        <taxon>Rhodospirillales</taxon>
        <taxon>Rhodospirillaceae</taxon>
        <taxon>Magnetospirillum</taxon>
    </lineage>
</organism>
<dbReference type="SUPFAM" id="SSF51735">
    <property type="entry name" value="NAD(P)-binding Rossmann-fold domains"/>
    <property type="match status" value="1"/>
</dbReference>
<keyword evidence="17" id="KW-1185">Reference proteome</keyword>
<comment type="subunit">
    <text evidence="13">Homotetramer.</text>
</comment>
<evidence type="ECO:0000256" key="13">
    <source>
        <dbReference type="HAMAP-Rule" id="MF_00102"/>
    </source>
</evidence>
<dbReference type="Pfam" id="PF01113">
    <property type="entry name" value="DapB_N"/>
    <property type="match status" value="1"/>
</dbReference>
<evidence type="ECO:0000259" key="14">
    <source>
        <dbReference type="Pfam" id="PF01113"/>
    </source>
</evidence>
<reference evidence="17" key="1">
    <citation type="submission" date="2016-10" db="EMBL/GenBank/DDBJ databases">
        <authorList>
            <person name="Varghese N."/>
            <person name="Submissions S."/>
        </authorList>
    </citation>
    <scope>NUCLEOTIDE SEQUENCE [LARGE SCALE GENOMIC DNA]</scope>
    <source>
        <strain evidence="17">DSM 13234</strain>
    </source>
</reference>
<comment type="catalytic activity">
    <reaction evidence="12 13">
        <text>(S)-2,3,4,5-tetrahydrodipicolinate + NAD(+) + H2O = (2S,4S)-4-hydroxy-2,3,4,5-tetrahydrodipicolinate + NADH + H(+)</text>
        <dbReference type="Rhea" id="RHEA:35323"/>
        <dbReference type="ChEBI" id="CHEBI:15377"/>
        <dbReference type="ChEBI" id="CHEBI:15378"/>
        <dbReference type="ChEBI" id="CHEBI:16845"/>
        <dbReference type="ChEBI" id="CHEBI:57540"/>
        <dbReference type="ChEBI" id="CHEBI:57945"/>
        <dbReference type="ChEBI" id="CHEBI:67139"/>
        <dbReference type="EC" id="1.17.1.8"/>
    </reaction>
</comment>
<dbReference type="NCBIfam" id="TIGR00036">
    <property type="entry name" value="dapB"/>
    <property type="match status" value="1"/>
</dbReference>
<dbReference type="Gene3D" id="3.30.360.10">
    <property type="entry name" value="Dihydrodipicolinate Reductase, domain 2"/>
    <property type="match status" value="1"/>
</dbReference>
<comment type="function">
    <text evidence="13">Catalyzes the conversion of 4-hydroxy-tetrahydrodipicolinate (HTPA) to tetrahydrodipicolinate.</text>
</comment>
<dbReference type="Proteomes" id="UP000182983">
    <property type="component" value="Unassembled WGS sequence"/>
</dbReference>
<keyword evidence="3 13" id="KW-0028">Amino-acid biosynthesis</keyword>
<evidence type="ECO:0000256" key="7">
    <source>
        <dbReference type="ARBA" id="ARBA00023027"/>
    </source>
</evidence>
<dbReference type="AlphaFoldDB" id="A0A1H6GWY0"/>
<dbReference type="SUPFAM" id="SSF55347">
    <property type="entry name" value="Glyceraldehyde-3-phosphate dehydrogenase-like, C-terminal domain"/>
    <property type="match status" value="1"/>
</dbReference>
<evidence type="ECO:0000313" key="17">
    <source>
        <dbReference type="Proteomes" id="UP000182983"/>
    </source>
</evidence>
<evidence type="ECO:0000256" key="2">
    <source>
        <dbReference type="ARBA" id="ARBA00022490"/>
    </source>
</evidence>
<keyword evidence="7 13" id="KW-0520">NAD</keyword>
<feature type="binding site" evidence="13">
    <location>
        <begin position="121"/>
        <end position="124"/>
    </location>
    <ligand>
        <name>NAD(+)</name>
        <dbReference type="ChEBI" id="CHEBI:57540"/>
    </ligand>
</feature>
<dbReference type="GO" id="GO:0016726">
    <property type="term" value="F:oxidoreductase activity, acting on CH or CH2 groups, NAD or NADP as acceptor"/>
    <property type="evidence" value="ECO:0007669"/>
    <property type="project" value="UniProtKB-UniRule"/>
</dbReference>
<dbReference type="Pfam" id="PF05173">
    <property type="entry name" value="DapB_C"/>
    <property type="match status" value="1"/>
</dbReference>
<dbReference type="InterPro" id="IPR036291">
    <property type="entry name" value="NAD(P)-bd_dom_sf"/>
</dbReference>
<gene>
    <name evidence="13" type="primary">dapB</name>
    <name evidence="16" type="ORF">SAMN04244559_00573</name>
</gene>
<dbReference type="PANTHER" id="PTHR20836">
    <property type="entry name" value="DIHYDRODIPICOLINATE REDUCTASE"/>
    <property type="match status" value="1"/>
</dbReference>
<dbReference type="GO" id="GO:0005737">
    <property type="term" value="C:cytoplasm"/>
    <property type="evidence" value="ECO:0007669"/>
    <property type="project" value="UniProtKB-SubCell"/>
</dbReference>